<name>A0A8J6XYX0_9BACT</name>
<organism evidence="1 2">
    <name type="scientific">Candidatus Polarisedimenticola svalbardensis</name>
    <dbReference type="NCBI Taxonomy" id="2886004"/>
    <lineage>
        <taxon>Bacteria</taxon>
        <taxon>Pseudomonadati</taxon>
        <taxon>Acidobacteriota</taxon>
        <taxon>Candidatus Polarisedimenticolia</taxon>
        <taxon>Candidatus Polarisedimenticolales</taxon>
        <taxon>Candidatus Polarisedimenticolaceae</taxon>
        <taxon>Candidatus Polarisedimenticola</taxon>
    </lineage>
</organism>
<evidence type="ECO:0000313" key="1">
    <source>
        <dbReference type="EMBL" id="MBD3869456.1"/>
    </source>
</evidence>
<dbReference type="EMBL" id="JACXWD010000092">
    <property type="protein sequence ID" value="MBD3869456.1"/>
    <property type="molecule type" value="Genomic_DNA"/>
</dbReference>
<evidence type="ECO:0000313" key="2">
    <source>
        <dbReference type="Proteomes" id="UP000648239"/>
    </source>
</evidence>
<proteinExistence type="predicted"/>
<comment type="caution">
    <text evidence="1">The sequence shown here is derived from an EMBL/GenBank/DDBJ whole genome shotgun (WGS) entry which is preliminary data.</text>
</comment>
<dbReference type="Proteomes" id="UP000648239">
    <property type="component" value="Unassembled WGS sequence"/>
</dbReference>
<gene>
    <name evidence="1" type="ORF">IFK94_15145</name>
</gene>
<sequence length="79" mass="9367">MNDTLPEIEIMYREMLMARSGEERFRMGLEMFEMARAMMLAGLKNDRGKDSRERAFLRLYGDDFSKEELSRIIPRINAD</sequence>
<protein>
    <submittedName>
        <fullName evidence="1">Uncharacterized protein</fullName>
    </submittedName>
</protein>
<dbReference type="AlphaFoldDB" id="A0A8J6XYX0"/>
<accession>A0A8J6XYX0</accession>
<reference evidence="1 2" key="1">
    <citation type="submission" date="2020-08" db="EMBL/GenBank/DDBJ databases">
        <title>Acidobacteriota in marine sediments use diverse sulfur dissimilation pathways.</title>
        <authorList>
            <person name="Wasmund K."/>
        </authorList>
    </citation>
    <scope>NUCLEOTIDE SEQUENCE [LARGE SCALE GENOMIC DNA]</scope>
    <source>
        <strain evidence="1">MAG AM4</strain>
    </source>
</reference>